<evidence type="ECO:0000259" key="1">
    <source>
        <dbReference type="Pfam" id="PF12697"/>
    </source>
</evidence>
<dbReference type="RefSeq" id="XP_069203048.1">
    <property type="nucleotide sequence ID" value="XM_069345219.1"/>
</dbReference>
<dbReference type="InterPro" id="IPR029058">
    <property type="entry name" value="AB_hydrolase_fold"/>
</dbReference>
<dbReference type="Pfam" id="PF12697">
    <property type="entry name" value="Abhydrolase_6"/>
    <property type="match status" value="1"/>
</dbReference>
<keyword evidence="3" id="KW-1185">Reference proteome</keyword>
<dbReference type="SUPFAM" id="SSF53474">
    <property type="entry name" value="alpha/beta-Hydrolases"/>
    <property type="match status" value="1"/>
</dbReference>
<dbReference type="Gene3D" id="3.40.50.1820">
    <property type="entry name" value="alpha/beta hydrolase"/>
    <property type="match status" value="1"/>
</dbReference>
<dbReference type="GeneID" id="95979136"/>
<dbReference type="EMBL" id="JBFMKM010000004">
    <property type="protein sequence ID" value="KAL1306776.1"/>
    <property type="molecule type" value="Genomic_DNA"/>
</dbReference>
<comment type="caution">
    <text evidence="2">The sequence shown here is derived from an EMBL/GenBank/DDBJ whole genome shotgun (WGS) entry which is preliminary data.</text>
</comment>
<sequence>MSTSVFALTEHVLPCSYIREYPLATAESSEDPLFLAIKQYTPKDNPHPRKGDLTIIGAHANGFPKELYEPLWDELYAKLKANNIRIRSIWIADAAHQGQSGVINEKTLGNDPSWYDHSRDLFLMINHFRAQMSPPFIGVGHSMGGFHLANLALIHPSLFTTLILIDPVIQRVTNPEGNYAPAKASTRRRDRWPSREAARTAFKKSKFYQTWDPRVLDLWIDHGIRDLPSELYPTHEPEEVTLTTSKHQEVATFMRGNFPGPLNPAPLTAPSPLTHGDVDVSLEDISPFYRPEALAVFQRLPFLNPSVLYIFGAESSLSQPHLRADKMAMTGVGVGGSGGQAKGRVSEVVLDAGHLIPMEKVTATADECSGWIGKQVTRWSEEEKTIEAIRQSIPRERRAQLTDEFVKYASGDFFGKKKSKL</sequence>
<feature type="domain" description="AB hydrolase-1" evidence="1">
    <location>
        <begin position="58"/>
        <end position="365"/>
    </location>
</feature>
<name>A0ABR3PKV2_9PEZI</name>
<protein>
    <recommendedName>
        <fullName evidence="1">AB hydrolase-1 domain-containing protein</fullName>
    </recommendedName>
</protein>
<proteinExistence type="predicted"/>
<accession>A0ABR3PKV2</accession>
<organism evidence="2 3">
    <name type="scientific">Neodothiora populina</name>
    <dbReference type="NCBI Taxonomy" id="2781224"/>
    <lineage>
        <taxon>Eukaryota</taxon>
        <taxon>Fungi</taxon>
        <taxon>Dikarya</taxon>
        <taxon>Ascomycota</taxon>
        <taxon>Pezizomycotina</taxon>
        <taxon>Dothideomycetes</taxon>
        <taxon>Dothideomycetidae</taxon>
        <taxon>Dothideales</taxon>
        <taxon>Dothioraceae</taxon>
        <taxon>Neodothiora</taxon>
    </lineage>
</organism>
<dbReference type="Proteomes" id="UP001562354">
    <property type="component" value="Unassembled WGS sequence"/>
</dbReference>
<dbReference type="InterPro" id="IPR000073">
    <property type="entry name" value="AB_hydrolase_1"/>
</dbReference>
<evidence type="ECO:0000313" key="3">
    <source>
        <dbReference type="Proteomes" id="UP001562354"/>
    </source>
</evidence>
<gene>
    <name evidence="2" type="ORF">AAFC00_005437</name>
</gene>
<reference evidence="2 3" key="1">
    <citation type="submission" date="2024-07" db="EMBL/GenBank/DDBJ databases">
        <title>Draft sequence of the Neodothiora populina.</title>
        <authorList>
            <person name="Drown D.D."/>
            <person name="Schuette U.S."/>
            <person name="Buechlein A.B."/>
            <person name="Rusch D.R."/>
            <person name="Winton L.W."/>
            <person name="Adams G.A."/>
        </authorList>
    </citation>
    <scope>NUCLEOTIDE SEQUENCE [LARGE SCALE GENOMIC DNA]</scope>
    <source>
        <strain evidence="2 3">CPC 39397</strain>
    </source>
</reference>
<evidence type="ECO:0000313" key="2">
    <source>
        <dbReference type="EMBL" id="KAL1306776.1"/>
    </source>
</evidence>